<accession>A0ACC0GF86</accession>
<evidence type="ECO:0000313" key="2">
    <source>
        <dbReference type="Proteomes" id="UP001060215"/>
    </source>
</evidence>
<comment type="caution">
    <text evidence="1">The sequence shown here is derived from an EMBL/GenBank/DDBJ whole genome shotgun (WGS) entry which is preliminary data.</text>
</comment>
<reference evidence="1 2" key="1">
    <citation type="journal article" date="2022" name="Plant J.">
        <title>Chromosome-level genome of Camellia lanceoleosa provides a valuable resource for understanding genome evolution and self-incompatibility.</title>
        <authorList>
            <person name="Gong W."/>
            <person name="Xiao S."/>
            <person name="Wang L."/>
            <person name="Liao Z."/>
            <person name="Chang Y."/>
            <person name="Mo W."/>
            <person name="Hu G."/>
            <person name="Li W."/>
            <person name="Zhao G."/>
            <person name="Zhu H."/>
            <person name="Hu X."/>
            <person name="Ji K."/>
            <person name="Xiang X."/>
            <person name="Song Q."/>
            <person name="Yuan D."/>
            <person name="Jin S."/>
            <person name="Zhang L."/>
        </authorList>
    </citation>
    <scope>NUCLEOTIDE SEQUENCE [LARGE SCALE GENOMIC DNA]</scope>
    <source>
        <strain evidence="1">SQ_2022a</strain>
    </source>
</reference>
<protein>
    <submittedName>
        <fullName evidence="1">G-type lectin S-receptor-like serine/threonine-protein kinase</fullName>
    </submittedName>
</protein>
<evidence type="ECO:0000313" key="1">
    <source>
        <dbReference type="EMBL" id="KAI7999822.1"/>
    </source>
</evidence>
<dbReference type="EMBL" id="CM045765">
    <property type="protein sequence ID" value="KAI7999822.1"/>
    <property type="molecule type" value="Genomic_DNA"/>
</dbReference>
<proteinExistence type="predicted"/>
<organism evidence="1 2">
    <name type="scientific">Camellia lanceoleosa</name>
    <dbReference type="NCBI Taxonomy" id="1840588"/>
    <lineage>
        <taxon>Eukaryota</taxon>
        <taxon>Viridiplantae</taxon>
        <taxon>Streptophyta</taxon>
        <taxon>Embryophyta</taxon>
        <taxon>Tracheophyta</taxon>
        <taxon>Spermatophyta</taxon>
        <taxon>Magnoliopsida</taxon>
        <taxon>eudicotyledons</taxon>
        <taxon>Gunneridae</taxon>
        <taxon>Pentapetalae</taxon>
        <taxon>asterids</taxon>
        <taxon>Ericales</taxon>
        <taxon>Theaceae</taxon>
        <taxon>Camellia</taxon>
    </lineage>
</organism>
<gene>
    <name evidence="1" type="ORF">LOK49_LG09G00461</name>
</gene>
<sequence length="133" mass="14835">MVTINVKITINGNTNLSTYLAGKGLKSTTKIILITVPIITTVVALFGFYLYYTNGRRKQKVQETSLLLNILEYRSSSKRKMEELMVVKDQDNSGEIHYFDLSAIQIATNNFSDANKLGQGGFGPVYKVNGIYT</sequence>
<name>A0ACC0GF86_9ERIC</name>
<dbReference type="Proteomes" id="UP001060215">
    <property type="component" value="Chromosome 8"/>
</dbReference>
<keyword evidence="2" id="KW-1185">Reference proteome</keyword>